<reference evidence="5" key="1">
    <citation type="submission" date="2022-06" db="EMBL/GenBank/DDBJ databases">
        <title>Uncovering the hologenomic basis of an extraordinary plant invasion.</title>
        <authorList>
            <person name="Bieker V.C."/>
            <person name="Martin M.D."/>
            <person name="Gilbert T."/>
            <person name="Hodgins K."/>
            <person name="Battlay P."/>
            <person name="Petersen B."/>
            <person name="Wilson J."/>
        </authorList>
    </citation>
    <scope>NUCLEOTIDE SEQUENCE</scope>
    <source>
        <strain evidence="5">AA19_3_7</strain>
        <tissue evidence="5">Leaf</tissue>
    </source>
</reference>
<dbReference type="EMBL" id="JAMZMK010007941">
    <property type="protein sequence ID" value="KAI7742646.1"/>
    <property type="molecule type" value="Genomic_DNA"/>
</dbReference>
<evidence type="ECO:0000256" key="1">
    <source>
        <dbReference type="ARBA" id="ARBA00022614"/>
    </source>
</evidence>
<evidence type="ECO:0000256" key="3">
    <source>
        <dbReference type="SAM" id="MobiDB-lite"/>
    </source>
</evidence>
<keyword evidence="2" id="KW-0677">Repeat</keyword>
<dbReference type="Pfam" id="PF20160">
    <property type="entry name" value="C-JID"/>
    <property type="match status" value="1"/>
</dbReference>
<accession>A0AAD5GJN7</accession>
<feature type="region of interest" description="Disordered" evidence="3">
    <location>
        <begin position="235"/>
        <end position="257"/>
    </location>
</feature>
<proteinExistence type="predicted"/>
<keyword evidence="6" id="KW-1185">Reference proteome</keyword>
<dbReference type="InterPro" id="IPR045344">
    <property type="entry name" value="C-JID"/>
</dbReference>
<feature type="domain" description="C-JID" evidence="4">
    <location>
        <begin position="108"/>
        <end position="240"/>
    </location>
</feature>
<evidence type="ECO:0000259" key="4">
    <source>
        <dbReference type="Pfam" id="PF20160"/>
    </source>
</evidence>
<organism evidence="5 6">
    <name type="scientific">Ambrosia artemisiifolia</name>
    <name type="common">Common ragweed</name>
    <dbReference type="NCBI Taxonomy" id="4212"/>
    <lineage>
        <taxon>Eukaryota</taxon>
        <taxon>Viridiplantae</taxon>
        <taxon>Streptophyta</taxon>
        <taxon>Embryophyta</taxon>
        <taxon>Tracheophyta</taxon>
        <taxon>Spermatophyta</taxon>
        <taxon>Magnoliopsida</taxon>
        <taxon>eudicotyledons</taxon>
        <taxon>Gunneridae</taxon>
        <taxon>Pentapetalae</taxon>
        <taxon>asterids</taxon>
        <taxon>campanulids</taxon>
        <taxon>Asterales</taxon>
        <taxon>Asteraceae</taxon>
        <taxon>Asteroideae</taxon>
        <taxon>Heliantheae alliance</taxon>
        <taxon>Heliantheae</taxon>
        <taxon>Ambrosia</taxon>
    </lineage>
</organism>
<gene>
    <name evidence="5" type="ORF">M8C21_025534</name>
</gene>
<keyword evidence="1" id="KW-0433">Leucine-rich repeat</keyword>
<evidence type="ECO:0000313" key="5">
    <source>
        <dbReference type="EMBL" id="KAI7742646.1"/>
    </source>
</evidence>
<dbReference type="AlphaFoldDB" id="A0AAD5GJN7"/>
<comment type="caution">
    <text evidence="5">The sequence shown here is derived from an EMBL/GenBank/DDBJ whole genome shotgun (WGS) entry which is preliminary data.</text>
</comment>
<evidence type="ECO:0000313" key="6">
    <source>
        <dbReference type="Proteomes" id="UP001206925"/>
    </source>
</evidence>
<dbReference type="Proteomes" id="UP001206925">
    <property type="component" value="Unassembled WGS sequence"/>
</dbReference>
<protein>
    <recommendedName>
        <fullName evidence="4">C-JID domain-containing protein</fullName>
    </recommendedName>
</protein>
<name>A0AAD5GJN7_AMBAR</name>
<evidence type="ECO:0000256" key="2">
    <source>
        <dbReference type="ARBA" id="ARBA00022737"/>
    </source>
</evidence>
<sequence length="299" mass="34372">MCAPIQLNHLEIDSCQSLEKVTFHPELSGVPTLYYANVFALTEIKYRFRIQALSEIYEEVLRSLGWINIAYLNHCPFSMANCVGVYKLERRILPAQMLYEHGIFSTYLQGKEVPEWFTHRSSRSSFTLQSPPENGWIKGINVCIVRTISSMKEAGPWSIYIMNLTKNSSWAYTPMMYLVPEEDAFEDGGEVDEVWLSHWMFGKNEFEDGDQVTIYINFIYVNKYDVKVREYGISPVYDDDDDDDGSGGGGGGGGKQKEDPLGYYKSWKYIIGGDLSAFAFEDFSSHYCHYSLYPWLSIY</sequence>